<name>A0A3T0IIQ8_9CAUD</name>
<accession>A0A3T0IIQ8</accession>
<dbReference type="Proteomes" id="UP000290131">
    <property type="component" value="Segment"/>
</dbReference>
<evidence type="ECO:0000313" key="1">
    <source>
        <dbReference type="EMBL" id="AZU99673.1"/>
    </source>
</evidence>
<evidence type="ECO:0000313" key="2">
    <source>
        <dbReference type="Proteomes" id="UP000290131"/>
    </source>
</evidence>
<reference evidence="1" key="1">
    <citation type="submission" date="2018-12" db="EMBL/GenBank/DDBJ databases">
        <title>Characterization of a N4-like bacteriophage infecting a coral-derived Vibrio strain.</title>
        <authorList>
            <person name="Huang S."/>
        </authorList>
    </citation>
    <scope>NUCLEOTIDE SEQUENCE [LARGE SCALE GENOMIC DNA]</scope>
</reference>
<protein>
    <submittedName>
        <fullName evidence="1">Uncharacterized protein</fullName>
    </submittedName>
</protein>
<proteinExistence type="predicted"/>
<organism evidence="1">
    <name type="scientific">Vibrio virus vB_VspP_SBP1</name>
    <dbReference type="NCBI Taxonomy" id="2500581"/>
    <lineage>
        <taxon>Viruses</taxon>
        <taxon>Duplodnaviria</taxon>
        <taxon>Heunggongvirae</taxon>
        <taxon>Uroviricota</taxon>
        <taxon>Caudoviricetes</taxon>
        <taxon>Schitoviridae</taxon>
        <taxon>Electravirus</taxon>
        <taxon>Electravirus Sbp1</taxon>
    </lineage>
</organism>
<sequence>MSVVQLQGLDKTIEEMTDEGIENMLDSFTRTLLRGNHADKPGFHDYLEEAISLMKQELAHRTIGSKPHVVWEEGRQFKRTYYE</sequence>
<dbReference type="EMBL" id="MK301608">
    <property type="protein sequence ID" value="AZU99673.1"/>
    <property type="molecule type" value="Genomic_DNA"/>
</dbReference>
<keyword evidence="2" id="KW-1185">Reference proteome</keyword>
<gene>
    <name evidence="1" type="ORF">SBP1_gp081</name>
</gene>